<evidence type="ECO:0000313" key="12">
    <source>
        <dbReference type="Proteomes" id="UP000472276"/>
    </source>
</evidence>
<evidence type="ECO:0008006" key="13">
    <source>
        <dbReference type="Google" id="ProtNLM"/>
    </source>
</evidence>
<keyword evidence="12" id="KW-1185">Reference proteome</keyword>
<dbReference type="Proteomes" id="UP000472276">
    <property type="component" value="Unassembled WGS sequence"/>
</dbReference>
<keyword evidence="3" id="KW-0963">Cytoplasm</keyword>
<organism evidence="11 12">
    <name type="scientific">Oreochromis aureus</name>
    <name type="common">Israeli tilapia</name>
    <name type="synonym">Chromis aureus</name>
    <dbReference type="NCBI Taxonomy" id="47969"/>
    <lineage>
        <taxon>Eukaryota</taxon>
        <taxon>Metazoa</taxon>
        <taxon>Chordata</taxon>
        <taxon>Craniata</taxon>
        <taxon>Vertebrata</taxon>
        <taxon>Euteleostomi</taxon>
        <taxon>Actinopterygii</taxon>
        <taxon>Neopterygii</taxon>
        <taxon>Teleostei</taxon>
        <taxon>Neoteleostei</taxon>
        <taxon>Acanthomorphata</taxon>
        <taxon>Ovalentaria</taxon>
        <taxon>Cichlomorphae</taxon>
        <taxon>Cichliformes</taxon>
        <taxon>Cichlidae</taxon>
        <taxon>African cichlids</taxon>
        <taxon>Pseudocrenilabrinae</taxon>
        <taxon>Oreochromini</taxon>
        <taxon>Oreochromis</taxon>
    </lineage>
</organism>
<dbReference type="InterPro" id="IPR052593">
    <property type="entry name" value="MT-associated_AKAP9-binding"/>
</dbReference>
<feature type="region of interest" description="Disordered" evidence="8">
    <location>
        <begin position="891"/>
        <end position="916"/>
    </location>
</feature>
<feature type="coiled-coil region" evidence="7">
    <location>
        <begin position="427"/>
        <end position="599"/>
    </location>
</feature>
<dbReference type="PANTHER" id="PTHR46501">
    <property type="entry name" value="MYOMEGALIN"/>
    <property type="match status" value="1"/>
</dbReference>
<feature type="domain" description="Centrosomin N-terminal motif 1" evidence="9">
    <location>
        <begin position="8"/>
        <end position="72"/>
    </location>
</feature>
<dbReference type="GO" id="GO:0060090">
    <property type="term" value="F:molecular adaptor activity"/>
    <property type="evidence" value="ECO:0007669"/>
    <property type="project" value="TreeGrafter"/>
</dbReference>
<dbReference type="InterPro" id="IPR012943">
    <property type="entry name" value="Cnn_1N"/>
</dbReference>
<dbReference type="GO" id="GO:0005794">
    <property type="term" value="C:Golgi apparatus"/>
    <property type="evidence" value="ECO:0007669"/>
    <property type="project" value="UniProtKB-SubCell"/>
</dbReference>
<proteinExistence type="predicted"/>
<reference evidence="11" key="2">
    <citation type="submission" date="2025-08" db="UniProtKB">
        <authorList>
            <consortium name="Ensembl"/>
        </authorList>
    </citation>
    <scope>IDENTIFICATION</scope>
</reference>
<evidence type="ECO:0000256" key="7">
    <source>
        <dbReference type="SAM" id="Coils"/>
    </source>
</evidence>
<dbReference type="GO" id="GO:0007098">
    <property type="term" value="P:centrosome cycle"/>
    <property type="evidence" value="ECO:0007669"/>
    <property type="project" value="TreeGrafter"/>
</dbReference>
<keyword evidence="4" id="KW-0597">Phosphoprotein</keyword>
<evidence type="ECO:0000256" key="8">
    <source>
        <dbReference type="SAM" id="MobiDB-lite"/>
    </source>
</evidence>
<keyword evidence="7" id="KW-0175">Coiled coil</keyword>
<dbReference type="GO" id="GO:1903358">
    <property type="term" value="P:regulation of Golgi organization"/>
    <property type="evidence" value="ECO:0007669"/>
    <property type="project" value="TreeGrafter"/>
</dbReference>
<protein>
    <recommendedName>
        <fullName evidence="13">Centrosomin N-terminal motif 1 domain-containing protein</fullName>
    </recommendedName>
</protein>
<reference evidence="11" key="3">
    <citation type="submission" date="2025-09" db="UniProtKB">
        <authorList>
            <consortium name="Ensembl"/>
        </authorList>
    </citation>
    <scope>IDENTIFICATION</scope>
</reference>
<evidence type="ECO:0000256" key="5">
    <source>
        <dbReference type="ARBA" id="ARBA00023034"/>
    </source>
</evidence>
<evidence type="ECO:0000256" key="3">
    <source>
        <dbReference type="ARBA" id="ARBA00022490"/>
    </source>
</evidence>
<evidence type="ECO:0000259" key="10">
    <source>
        <dbReference type="Pfam" id="PF23246"/>
    </source>
</evidence>
<evidence type="ECO:0000256" key="2">
    <source>
        <dbReference type="ARBA" id="ARBA00004555"/>
    </source>
</evidence>
<evidence type="ECO:0000256" key="1">
    <source>
        <dbReference type="ARBA" id="ARBA00004245"/>
    </source>
</evidence>
<dbReference type="InterPro" id="IPR056273">
    <property type="entry name" value="CDK5RAP2_MYOME_CC"/>
</dbReference>
<feature type="domain" description="CDK5 regulatory subunit-associated protein 2/Myomegalin coiled coil" evidence="10">
    <location>
        <begin position="776"/>
        <end position="892"/>
    </location>
</feature>
<evidence type="ECO:0000256" key="6">
    <source>
        <dbReference type="ARBA" id="ARBA00023212"/>
    </source>
</evidence>
<keyword evidence="6" id="KW-0206">Cytoskeleton</keyword>
<dbReference type="Ensembl" id="ENSOABT00000079975.1">
    <property type="protein sequence ID" value="ENSOABP00000074003.1"/>
    <property type="gene ID" value="ENSOABG00000037188.1"/>
</dbReference>
<comment type="subcellular location">
    <subcellularLocation>
        <location evidence="1">Cytoplasm</location>
        <location evidence="1">Cytoskeleton</location>
    </subcellularLocation>
    <subcellularLocation>
        <location evidence="2">Golgi apparatus</location>
    </subcellularLocation>
</comment>
<feature type="coiled-coil region" evidence="7">
    <location>
        <begin position="48"/>
        <end position="129"/>
    </location>
</feature>
<feature type="compositionally biased region" description="Polar residues" evidence="8">
    <location>
        <begin position="907"/>
        <end position="916"/>
    </location>
</feature>
<dbReference type="Pfam" id="PF07989">
    <property type="entry name" value="Cnn_1N"/>
    <property type="match status" value="1"/>
</dbReference>
<evidence type="ECO:0000259" key="9">
    <source>
        <dbReference type="Pfam" id="PF07989"/>
    </source>
</evidence>
<name>A0AAZ1Y2K0_OREAU</name>
<evidence type="ECO:0000256" key="4">
    <source>
        <dbReference type="ARBA" id="ARBA00022553"/>
    </source>
</evidence>
<keyword evidence="5" id="KW-0333">Golgi apparatus</keyword>
<dbReference type="Pfam" id="PF23246">
    <property type="entry name" value="CC_CDK5RAP2"/>
    <property type="match status" value="1"/>
</dbReference>
<sequence>MSNGYRTLSQHLNDLKKENFSLKLRIYFLEERIQQKYEESSEDVYRTNIELKVEVESLKQELQEKQDLLDKALTTAESLTNHNEAELQRRCQERQQEIDHMQQVLEAKIQLLQEEAQLARSEAERMASLAGSQSHASLLSLDAAMEEIPEDERPPNILSPSNNKDRLIEELTKELRTKEVHITELCGEKTTLTLRVEELEGQVQELSNSLLQKDKDVEFYQEELGQERLRIEQEMQSLVEEQQSQLNQYECAAGQCVSELQKAQLQVQSLQAKIQESEANNMKLQEKLSEMECELRSLRQASQSQERTIQGLTESLSTKDNEAQELYLLIEGQNTTLCKLQEIAHRSQLAQSKAPAGVSESLVLAQLQGELVGVQSSLFSLGLELEASQRSLRQSQRQADDLMRFKERLNSDLQEALQHREVTEKHNQDLRCALHKLRTELQAKEAALKESEAEKHALTQEKDRSIAQLKSTLQDKEQQLQEYSEMVESTGSSKPNPRDALLEKLRERIKERDRALEQSIDDKFRCVEEREGQVRRLQLALREKERDLERLRCILSNNEETITSLDGLVRGKELELEQAAEAYRNLQWLKQQSDEKERNSLREKDTIITQLQAALQTRSQETQDLTAALVARVQAGPTEVVEELKARLALKEKLFQELLADRSRQSKEHQAQIQDLLSTLSSKDQYLQDYSYRLSLVISERTGQLQELRKQLSEREQELHELRWDKERDTGGETDHLQSLLKEKEAFIKELMKAQEEAMQPFSKESEAEIKALKEDMQLVLKKEAEAQKEISALRSSLAQQQSEGDATKDSTDHKHVLEQLVSEYNKLNDALRAEKRLYQNLTHIHKSDSSEKIQTLHMELDSVQALRRQLEEVLSRTRNTALLLDRAAKRQPDFGGGNGQGPASKAASTIVTNAT</sequence>
<feature type="region of interest" description="Disordered" evidence="8">
    <location>
        <begin position="794"/>
        <end position="813"/>
    </location>
</feature>
<evidence type="ECO:0000313" key="11">
    <source>
        <dbReference type="Ensembl" id="ENSOABP00000074003.1"/>
    </source>
</evidence>
<dbReference type="PANTHER" id="PTHR46501:SF2">
    <property type="entry name" value="MYOMEGALIN"/>
    <property type="match status" value="1"/>
</dbReference>
<feature type="compositionally biased region" description="Low complexity" evidence="8">
    <location>
        <begin position="794"/>
        <end position="803"/>
    </location>
</feature>
<dbReference type="AlphaFoldDB" id="A0AAZ1Y2K0"/>
<accession>A0AAZ1Y2K0</accession>
<dbReference type="GO" id="GO:0090063">
    <property type="term" value="P:positive regulation of microtubule nucleation"/>
    <property type="evidence" value="ECO:0007669"/>
    <property type="project" value="TreeGrafter"/>
</dbReference>
<reference evidence="12" key="1">
    <citation type="submission" date="2020-03" db="EMBL/GenBank/DDBJ databases">
        <title>Evolution of repeat sequences and sex chromosomes of tilapia species revealed by chromosome-level genomes.</title>
        <authorList>
            <person name="Xu L."/>
            <person name="Tao W."/>
            <person name="Wang D."/>
            <person name="Zhou Q."/>
        </authorList>
    </citation>
    <scope>NUCLEOTIDE SEQUENCE [LARGE SCALE GENOMIC DNA]</scope>
    <source>
        <strain evidence="12">Israel</strain>
    </source>
</reference>
<feature type="coiled-coil region" evidence="7">
    <location>
        <begin position="189"/>
        <end position="308"/>
    </location>
</feature>
<dbReference type="GO" id="GO:0005813">
    <property type="term" value="C:centrosome"/>
    <property type="evidence" value="ECO:0007669"/>
    <property type="project" value="TreeGrafter"/>
</dbReference>